<sequence length="376" mass="41518">MKLLLQLSLFALLAANTHAATLAASKLPLPSSTAAVYSLHFGQPSSKKTENPAPTYTLLPSLSNSTQQDGSNSASEKPSATATSYSTADFSTQETQDDEYPFGVTSYVPRPFITHASGLESLKTFIQDDESQSRTQLPLLNETDIKLSCRNYPSKAAVRACGTKLVALLFILAYIFALRAVLWLQGLSARQVLELGERLARCRDSYDGWAWEEQGSWKIRQQPNLPGVAMLGVRAWHELLNERGVGNTKAAADRKQSIGGEDLDYRRRERDRRLDTTPVVSQDHIEGIEDDYKLEVKKTRRGDDTQPMTVQEKAKVIGMVKTAHERILHDTRSKRVFWGVGISLLVIGGALVGLAVLISVPCKEISRLGTCPFREA</sequence>
<feature type="chain" id="PRO_5042242590" evidence="3">
    <location>
        <begin position="20"/>
        <end position="376"/>
    </location>
</feature>
<feature type="transmembrane region" description="Helical" evidence="2">
    <location>
        <begin position="165"/>
        <end position="184"/>
    </location>
</feature>
<feature type="signal peptide" evidence="3">
    <location>
        <begin position="1"/>
        <end position="19"/>
    </location>
</feature>
<organism evidence="4 5">
    <name type="scientific">Drechslerella dactyloides</name>
    <name type="common">Nematode-trapping fungus</name>
    <name type="synonym">Arthrobotrys dactyloides</name>
    <dbReference type="NCBI Taxonomy" id="74499"/>
    <lineage>
        <taxon>Eukaryota</taxon>
        <taxon>Fungi</taxon>
        <taxon>Dikarya</taxon>
        <taxon>Ascomycota</taxon>
        <taxon>Pezizomycotina</taxon>
        <taxon>Orbiliomycetes</taxon>
        <taxon>Orbiliales</taxon>
        <taxon>Orbiliaceae</taxon>
        <taxon>Drechslerella</taxon>
    </lineage>
</organism>
<accession>A0AAD6NIG9</accession>
<reference evidence="4" key="1">
    <citation type="submission" date="2023-01" db="EMBL/GenBank/DDBJ databases">
        <title>The chitinases involved in constricting ring structure development in the nematode-trapping fungus Drechslerella dactyloides.</title>
        <authorList>
            <person name="Wang R."/>
            <person name="Zhang L."/>
            <person name="Tang P."/>
            <person name="Li S."/>
            <person name="Liang L."/>
        </authorList>
    </citation>
    <scope>NUCLEOTIDE SEQUENCE</scope>
    <source>
        <strain evidence="4">YMF1.00031</strain>
    </source>
</reference>
<keyword evidence="3" id="KW-0732">Signal</keyword>
<evidence type="ECO:0000256" key="3">
    <source>
        <dbReference type="SAM" id="SignalP"/>
    </source>
</evidence>
<keyword evidence="2" id="KW-0472">Membrane</keyword>
<evidence type="ECO:0000256" key="2">
    <source>
        <dbReference type="SAM" id="Phobius"/>
    </source>
</evidence>
<proteinExistence type="predicted"/>
<evidence type="ECO:0000256" key="1">
    <source>
        <dbReference type="SAM" id="MobiDB-lite"/>
    </source>
</evidence>
<protein>
    <submittedName>
        <fullName evidence="4">Uncharacterized protein</fullName>
    </submittedName>
</protein>
<evidence type="ECO:0000313" key="5">
    <source>
        <dbReference type="Proteomes" id="UP001221413"/>
    </source>
</evidence>
<name>A0AAD6NIG9_DREDA</name>
<keyword evidence="2" id="KW-0812">Transmembrane</keyword>
<dbReference type="EMBL" id="JAQGDS010000005">
    <property type="protein sequence ID" value="KAJ6260801.1"/>
    <property type="molecule type" value="Genomic_DNA"/>
</dbReference>
<comment type="caution">
    <text evidence="4">The sequence shown here is derived from an EMBL/GenBank/DDBJ whole genome shotgun (WGS) entry which is preliminary data.</text>
</comment>
<keyword evidence="5" id="KW-1185">Reference proteome</keyword>
<dbReference type="Proteomes" id="UP001221413">
    <property type="component" value="Unassembled WGS sequence"/>
</dbReference>
<gene>
    <name evidence="4" type="ORF">Dda_5031</name>
</gene>
<dbReference type="AlphaFoldDB" id="A0AAD6NIG9"/>
<feature type="compositionally biased region" description="Polar residues" evidence="1">
    <location>
        <begin position="52"/>
        <end position="94"/>
    </location>
</feature>
<keyword evidence="2" id="KW-1133">Transmembrane helix</keyword>
<evidence type="ECO:0000313" key="4">
    <source>
        <dbReference type="EMBL" id="KAJ6260801.1"/>
    </source>
</evidence>
<feature type="region of interest" description="Disordered" evidence="1">
    <location>
        <begin position="42"/>
        <end position="96"/>
    </location>
</feature>
<feature type="transmembrane region" description="Helical" evidence="2">
    <location>
        <begin position="336"/>
        <end position="358"/>
    </location>
</feature>